<feature type="modified residue" description="N6-(pyridoxal phosphate)lysine" evidence="4">
    <location>
        <position position="33"/>
    </location>
</feature>
<proteinExistence type="predicted"/>
<dbReference type="GO" id="GO:0030170">
    <property type="term" value="F:pyridoxal phosphate binding"/>
    <property type="evidence" value="ECO:0007669"/>
    <property type="project" value="TreeGrafter"/>
</dbReference>
<dbReference type="InterPro" id="IPR009006">
    <property type="entry name" value="Ala_racemase/Decarboxylase_C"/>
</dbReference>
<accession>A0A7D4U4J7</accession>
<protein>
    <submittedName>
        <fullName evidence="6">Alanine racemase</fullName>
    </submittedName>
</protein>
<evidence type="ECO:0000313" key="7">
    <source>
        <dbReference type="Proteomes" id="UP000502498"/>
    </source>
</evidence>
<dbReference type="InterPro" id="IPR001608">
    <property type="entry name" value="Ala_racemase_N"/>
</dbReference>
<dbReference type="EMBL" id="CP054038">
    <property type="protein sequence ID" value="QKJ19445.1"/>
    <property type="molecule type" value="Genomic_DNA"/>
</dbReference>
<name>A0A7D4U4J7_9MICO</name>
<sequence>MSAVLTVDLDVFAANLDRVRAAVAPARLMLVVKDDAYGHGLPAIVGRAVREGIDWFGAFDVTTALAVRETAGPRARVFSWMAASEEDIARAVGADIDLGIGDEALLEDAAAVAHRTGRTLSVHLKIDTGLHRNGVRPERWPAFVARAAALESAGALRVQGIWSHIAEASDADDDAARSAFETALAQAAEAGLRPAVRHLAASAASFARPEFRYDMVRVGAFTYGIRPAGGPSSAELGIHPIAALRTRVHAVEGAHAVLEAGMGDGIPSLLGGRVEVATPAGPRRIREVAVRTIVDAWPGAAVGDEVVVFGARSHGAAEATDLAEAIGTIGEEIALRVSPRVPREYRGR</sequence>
<dbReference type="PROSITE" id="PS00395">
    <property type="entry name" value="ALANINE_RACEMASE"/>
    <property type="match status" value="1"/>
</dbReference>
<organism evidence="6 7">
    <name type="scientific">Microbacterium hominis</name>
    <dbReference type="NCBI Taxonomy" id="162426"/>
    <lineage>
        <taxon>Bacteria</taxon>
        <taxon>Bacillati</taxon>
        <taxon>Actinomycetota</taxon>
        <taxon>Actinomycetes</taxon>
        <taxon>Micrococcales</taxon>
        <taxon>Microbacteriaceae</taxon>
        <taxon>Microbacterium</taxon>
    </lineage>
</organism>
<feature type="domain" description="Alanine racemase C-terminal" evidence="5">
    <location>
        <begin position="241"/>
        <end position="346"/>
    </location>
</feature>
<dbReference type="Pfam" id="PF00842">
    <property type="entry name" value="Ala_racemase_C"/>
    <property type="match status" value="1"/>
</dbReference>
<evidence type="ECO:0000256" key="4">
    <source>
        <dbReference type="PIRSR" id="PIRSR600821-50"/>
    </source>
</evidence>
<evidence type="ECO:0000259" key="5">
    <source>
        <dbReference type="SMART" id="SM01005"/>
    </source>
</evidence>
<dbReference type="PANTHER" id="PTHR30511:SF0">
    <property type="entry name" value="ALANINE RACEMASE, CATABOLIC-RELATED"/>
    <property type="match status" value="1"/>
</dbReference>
<evidence type="ECO:0000256" key="3">
    <source>
        <dbReference type="ARBA" id="ARBA00023235"/>
    </source>
</evidence>
<dbReference type="InterPro" id="IPR011079">
    <property type="entry name" value="Ala_racemase_C"/>
</dbReference>
<comment type="cofactor">
    <cofactor evidence="1 4">
        <name>pyridoxal 5'-phosphate</name>
        <dbReference type="ChEBI" id="CHEBI:597326"/>
    </cofactor>
</comment>
<dbReference type="Gene3D" id="2.40.37.10">
    <property type="entry name" value="Lyase, Ornithine Decarboxylase, Chain A, domain 1"/>
    <property type="match status" value="2"/>
</dbReference>
<dbReference type="GO" id="GO:0030632">
    <property type="term" value="P:D-alanine biosynthetic process"/>
    <property type="evidence" value="ECO:0007669"/>
    <property type="project" value="TreeGrafter"/>
</dbReference>
<dbReference type="InterPro" id="IPR000821">
    <property type="entry name" value="Ala_racemase"/>
</dbReference>
<evidence type="ECO:0000256" key="1">
    <source>
        <dbReference type="ARBA" id="ARBA00001933"/>
    </source>
</evidence>
<keyword evidence="3" id="KW-0413">Isomerase</keyword>
<dbReference type="RefSeq" id="WP_172989884.1">
    <property type="nucleotide sequence ID" value="NZ_CP054038.1"/>
</dbReference>
<dbReference type="PRINTS" id="PR00992">
    <property type="entry name" value="ALARACEMASE"/>
</dbReference>
<dbReference type="Gene3D" id="3.20.20.10">
    <property type="entry name" value="Alanine racemase"/>
    <property type="match status" value="1"/>
</dbReference>
<evidence type="ECO:0000313" key="6">
    <source>
        <dbReference type="EMBL" id="QKJ19445.1"/>
    </source>
</evidence>
<dbReference type="InterPro" id="IPR020622">
    <property type="entry name" value="Ala_racemase_pyridoxalP-BS"/>
</dbReference>
<dbReference type="SMART" id="SM01005">
    <property type="entry name" value="Ala_racemase_C"/>
    <property type="match status" value="1"/>
</dbReference>
<dbReference type="SUPFAM" id="SSF50621">
    <property type="entry name" value="Alanine racemase C-terminal domain-like"/>
    <property type="match status" value="1"/>
</dbReference>
<dbReference type="Pfam" id="PF01168">
    <property type="entry name" value="Ala_racemase_N"/>
    <property type="match status" value="1"/>
</dbReference>
<dbReference type="InterPro" id="IPR029066">
    <property type="entry name" value="PLP-binding_barrel"/>
</dbReference>
<dbReference type="AlphaFoldDB" id="A0A7D4U4J7"/>
<keyword evidence="2 4" id="KW-0663">Pyridoxal phosphate</keyword>
<dbReference type="GO" id="GO:0005829">
    <property type="term" value="C:cytosol"/>
    <property type="evidence" value="ECO:0007669"/>
    <property type="project" value="TreeGrafter"/>
</dbReference>
<dbReference type="Proteomes" id="UP000502498">
    <property type="component" value="Chromosome"/>
</dbReference>
<reference evidence="6 7" key="1">
    <citation type="submission" date="2020-05" db="EMBL/GenBank/DDBJ databases">
        <title>Strain PA2F3 complete genome.</title>
        <authorList>
            <person name="Kim Y.-S."/>
            <person name="Kim S.-J."/>
            <person name="Jung H.-k."/>
            <person name="Kim S.-E."/>
            <person name="Kim K.-H."/>
        </authorList>
    </citation>
    <scope>NUCLEOTIDE SEQUENCE [LARGE SCALE GENOMIC DNA]</scope>
    <source>
        <strain evidence="6 7">PA2F3</strain>
    </source>
</reference>
<dbReference type="GO" id="GO:0009252">
    <property type="term" value="P:peptidoglycan biosynthetic process"/>
    <property type="evidence" value="ECO:0007669"/>
    <property type="project" value="TreeGrafter"/>
</dbReference>
<gene>
    <name evidence="6" type="ORF">HQM25_08755</name>
</gene>
<dbReference type="SUPFAM" id="SSF51419">
    <property type="entry name" value="PLP-binding barrel"/>
    <property type="match status" value="1"/>
</dbReference>
<dbReference type="GO" id="GO:0008784">
    <property type="term" value="F:alanine racemase activity"/>
    <property type="evidence" value="ECO:0007669"/>
    <property type="project" value="InterPro"/>
</dbReference>
<dbReference type="PANTHER" id="PTHR30511">
    <property type="entry name" value="ALANINE RACEMASE"/>
    <property type="match status" value="1"/>
</dbReference>
<evidence type="ECO:0000256" key="2">
    <source>
        <dbReference type="ARBA" id="ARBA00022898"/>
    </source>
</evidence>